<comment type="caution">
    <text evidence="1">The sequence shown here is derived from an EMBL/GenBank/DDBJ whole genome shotgun (WGS) entry which is preliminary data.</text>
</comment>
<evidence type="ECO:0000313" key="2">
    <source>
        <dbReference type="Proteomes" id="UP000813462"/>
    </source>
</evidence>
<dbReference type="AlphaFoldDB" id="A0A978VTF4"/>
<accession>A0A978VTF4</accession>
<sequence>MMSRMIIIKLEANEVHTICGFSNNCGDECSYGDDLGSGGTQMPSLCHRIGIATNISFKAAKIRFGFGNWQSNPRPIGIYSQPTAPLAYHNEEEAPKKSEKKQFPLHTRYIAFVVLAIVVGTRNISDDNTTLFGWFHFECSYHNRNKKATIYYDTLNASSRFSDKIEKLASLENGFTLEPGYSMPINYKFRAEV</sequence>
<name>A0A978VTF4_ZIZJJ</name>
<proteinExistence type="predicted"/>
<organism evidence="1 2">
    <name type="scientific">Ziziphus jujuba var. spinosa</name>
    <dbReference type="NCBI Taxonomy" id="714518"/>
    <lineage>
        <taxon>Eukaryota</taxon>
        <taxon>Viridiplantae</taxon>
        <taxon>Streptophyta</taxon>
        <taxon>Embryophyta</taxon>
        <taxon>Tracheophyta</taxon>
        <taxon>Spermatophyta</taxon>
        <taxon>Magnoliopsida</taxon>
        <taxon>eudicotyledons</taxon>
        <taxon>Gunneridae</taxon>
        <taxon>Pentapetalae</taxon>
        <taxon>rosids</taxon>
        <taxon>fabids</taxon>
        <taxon>Rosales</taxon>
        <taxon>Rhamnaceae</taxon>
        <taxon>Paliureae</taxon>
        <taxon>Ziziphus</taxon>
    </lineage>
</organism>
<reference evidence="1" key="1">
    <citation type="journal article" date="2021" name="Front. Plant Sci.">
        <title>Chromosome-Scale Genome Assembly for Chinese Sour Jujube and Insights Into Its Genome Evolution and Domestication Signature.</title>
        <authorList>
            <person name="Shen L.-Y."/>
            <person name="Luo H."/>
            <person name="Wang X.-L."/>
            <person name="Wang X.-M."/>
            <person name="Qiu X.-J."/>
            <person name="Liu H."/>
            <person name="Zhou S.-S."/>
            <person name="Jia K.-H."/>
            <person name="Nie S."/>
            <person name="Bao Y.-T."/>
            <person name="Zhang R.-G."/>
            <person name="Yun Q.-Z."/>
            <person name="Chai Y.-H."/>
            <person name="Lu J.-Y."/>
            <person name="Li Y."/>
            <person name="Zhao S.-W."/>
            <person name="Mao J.-F."/>
            <person name="Jia S.-G."/>
            <person name="Mao Y.-M."/>
        </authorList>
    </citation>
    <scope>NUCLEOTIDE SEQUENCE</scope>
    <source>
        <strain evidence="1">AT0</strain>
        <tissue evidence="1">Leaf</tissue>
    </source>
</reference>
<protein>
    <submittedName>
        <fullName evidence="1">Uncharacterized protein</fullName>
    </submittedName>
</protein>
<dbReference type="EMBL" id="JAEACU010000002">
    <property type="protein sequence ID" value="KAH7542099.1"/>
    <property type="molecule type" value="Genomic_DNA"/>
</dbReference>
<evidence type="ECO:0000313" key="1">
    <source>
        <dbReference type="EMBL" id="KAH7542099.1"/>
    </source>
</evidence>
<dbReference type="Proteomes" id="UP000813462">
    <property type="component" value="Unassembled WGS sequence"/>
</dbReference>
<gene>
    <name evidence="1" type="ORF">FEM48_Zijuj02G0037300</name>
</gene>